<feature type="region of interest" description="Disordered" evidence="1">
    <location>
        <begin position="37"/>
        <end position="76"/>
    </location>
</feature>
<sequence>MVKFKRVHAQHAWDLLEIVVREVDMPATEELEEATATWELDEAGEKGARHTVPNLALTSPNLPRRARWPATPSQSH</sequence>
<dbReference type="Proteomes" id="UP000008021">
    <property type="component" value="Chromosome 9"/>
</dbReference>
<name>A0A0E0ESD0_9ORYZ</name>
<organism evidence="2">
    <name type="scientific">Oryza meridionalis</name>
    <dbReference type="NCBI Taxonomy" id="40149"/>
    <lineage>
        <taxon>Eukaryota</taxon>
        <taxon>Viridiplantae</taxon>
        <taxon>Streptophyta</taxon>
        <taxon>Embryophyta</taxon>
        <taxon>Tracheophyta</taxon>
        <taxon>Spermatophyta</taxon>
        <taxon>Magnoliopsida</taxon>
        <taxon>Liliopsida</taxon>
        <taxon>Poales</taxon>
        <taxon>Poaceae</taxon>
        <taxon>BOP clade</taxon>
        <taxon>Oryzoideae</taxon>
        <taxon>Oryzeae</taxon>
        <taxon>Oryzinae</taxon>
        <taxon>Oryza</taxon>
    </lineage>
</organism>
<proteinExistence type="predicted"/>
<evidence type="ECO:0000313" key="3">
    <source>
        <dbReference type="Proteomes" id="UP000008021"/>
    </source>
</evidence>
<reference evidence="2" key="2">
    <citation type="submission" date="2018-05" db="EMBL/GenBank/DDBJ databases">
        <title>OmerRS3 (Oryza meridionalis Reference Sequence Version 3).</title>
        <authorList>
            <person name="Zhang J."/>
            <person name="Kudrna D."/>
            <person name="Lee S."/>
            <person name="Talag J."/>
            <person name="Welchert J."/>
            <person name="Wing R.A."/>
        </authorList>
    </citation>
    <scope>NUCLEOTIDE SEQUENCE [LARGE SCALE GENOMIC DNA]</scope>
    <source>
        <strain evidence="2">cv. OR44</strain>
    </source>
</reference>
<protein>
    <submittedName>
        <fullName evidence="2">Uncharacterized protein</fullName>
    </submittedName>
</protein>
<evidence type="ECO:0000313" key="2">
    <source>
        <dbReference type="EnsemblPlants" id="OMERI09G08460.1"/>
    </source>
</evidence>
<keyword evidence="3" id="KW-1185">Reference proteome</keyword>
<dbReference type="Gramene" id="OMERI09G08460.1">
    <property type="protein sequence ID" value="OMERI09G08460.1"/>
    <property type="gene ID" value="OMERI09G08460"/>
</dbReference>
<evidence type="ECO:0000256" key="1">
    <source>
        <dbReference type="SAM" id="MobiDB-lite"/>
    </source>
</evidence>
<accession>A0A0E0ESD0</accession>
<dbReference type="EnsemblPlants" id="OMERI09G08460.1">
    <property type="protein sequence ID" value="OMERI09G08460.1"/>
    <property type="gene ID" value="OMERI09G08460"/>
</dbReference>
<reference evidence="2" key="1">
    <citation type="submission" date="2015-04" db="UniProtKB">
        <authorList>
            <consortium name="EnsemblPlants"/>
        </authorList>
    </citation>
    <scope>IDENTIFICATION</scope>
</reference>
<dbReference type="HOGENOM" id="CLU_2658710_0_0_1"/>
<dbReference type="AlphaFoldDB" id="A0A0E0ESD0"/>